<keyword evidence="1" id="KW-1185">Reference proteome</keyword>
<protein>
    <submittedName>
        <fullName evidence="2">Uncharacterized protein</fullName>
    </submittedName>
</protein>
<accession>A0A915L5Y4</accession>
<evidence type="ECO:0000313" key="2">
    <source>
        <dbReference type="WBParaSite" id="nRc.2.0.1.t46429-RA"/>
    </source>
</evidence>
<dbReference type="Proteomes" id="UP000887565">
    <property type="component" value="Unplaced"/>
</dbReference>
<dbReference type="AlphaFoldDB" id="A0A915L5Y4"/>
<name>A0A915L5Y4_ROMCU</name>
<dbReference type="WBParaSite" id="nRc.2.0.1.t46429-RA">
    <property type="protein sequence ID" value="nRc.2.0.1.t46429-RA"/>
    <property type="gene ID" value="nRc.2.0.1.g46429"/>
</dbReference>
<organism evidence="1 2">
    <name type="scientific">Romanomermis culicivorax</name>
    <name type="common">Nematode worm</name>
    <dbReference type="NCBI Taxonomy" id="13658"/>
    <lineage>
        <taxon>Eukaryota</taxon>
        <taxon>Metazoa</taxon>
        <taxon>Ecdysozoa</taxon>
        <taxon>Nematoda</taxon>
        <taxon>Enoplea</taxon>
        <taxon>Dorylaimia</taxon>
        <taxon>Mermithida</taxon>
        <taxon>Mermithoidea</taxon>
        <taxon>Mermithidae</taxon>
        <taxon>Romanomermis</taxon>
    </lineage>
</organism>
<proteinExistence type="predicted"/>
<evidence type="ECO:0000313" key="1">
    <source>
        <dbReference type="Proteomes" id="UP000887565"/>
    </source>
</evidence>
<reference evidence="2" key="1">
    <citation type="submission" date="2022-11" db="UniProtKB">
        <authorList>
            <consortium name="WormBaseParasite"/>
        </authorList>
    </citation>
    <scope>IDENTIFICATION</scope>
</reference>
<sequence>MEEEVKEKIRLQWKQMEEELRKNMAIYNEKVRQMAIQLGLQKDDTVAPEVEKKVLEPPSPMKVDGLGKARY</sequence>